<dbReference type="AlphaFoldDB" id="A0A1H5AZ96"/>
<keyword evidence="2" id="KW-0732">Signal</keyword>
<dbReference type="Pfam" id="PF13458">
    <property type="entry name" value="Peripla_BP_6"/>
    <property type="match status" value="1"/>
</dbReference>
<evidence type="ECO:0000256" key="2">
    <source>
        <dbReference type="ARBA" id="ARBA00022729"/>
    </source>
</evidence>
<dbReference type="Gene3D" id="3.40.50.2300">
    <property type="match status" value="2"/>
</dbReference>
<dbReference type="PANTHER" id="PTHR47628:SF1">
    <property type="entry name" value="ALIPHATIC AMIDASE EXPRESSION-REGULATING PROTEIN"/>
    <property type="match status" value="1"/>
</dbReference>
<name>A0A1H5AZ96_9BRAD</name>
<feature type="domain" description="Leucine-binding protein" evidence="3">
    <location>
        <begin position="56"/>
        <end position="391"/>
    </location>
</feature>
<dbReference type="InterPro" id="IPR028081">
    <property type="entry name" value="Leu-bd"/>
</dbReference>
<evidence type="ECO:0000313" key="4">
    <source>
        <dbReference type="EMBL" id="SED47515.1"/>
    </source>
</evidence>
<dbReference type="CDD" id="cd06358">
    <property type="entry name" value="PBP1_NHase"/>
    <property type="match status" value="1"/>
</dbReference>
<dbReference type="EMBL" id="FNTH01000001">
    <property type="protein sequence ID" value="SED47515.1"/>
    <property type="molecule type" value="Genomic_DNA"/>
</dbReference>
<gene>
    <name evidence="4" type="ORF">SAMN05444164_4853</name>
</gene>
<proteinExistence type="inferred from homology"/>
<evidence type="ECO:0000259" key="3">
    <source>
        <dbReference type="Pfam" id="PF13458"/>
    </source>
</evidence>
<reference evidence="4 5" key="1">
    <citation type="submission" date="2016-10" db="EMBL/GenBank/DDBJ databases">
        <authorList>
            <person name="de Groot N.N."/>
        </authorList>
    </citation>
    <scope>NUCLEOTIDE SEQUENCE [LARGE SCALE GENOMIC DNA]</scope>
    <source>
        <strain evidence="4 5">MT12</strain>
    </source>
</reference>
<accession>A0A1H5AZ96</accession>
<dbReference type="InterPro" id="IPR028082">
    <property type="entry name" value="Peripla_BP_I"/>
</dbReference>
<organism evidence="4 5">
    <name type="scientific">Bradyrhizobium erythrophlei</name>
    <dbReference type="NCBI Taxonomy" id="1437360"/>
    <lineage>
        <taxon>Bacteria</taxon>
        <taxon>Pseudomonadati</taxon>
        <taxon>Pseudomonadota</taxon>
        <taxon>Alphaproteobacteria</taxon>
        <taxon>Hyphomicrobiales</taxon>
        <taxon>Nitrobacteraceae</taxon>
        <taxon>Bradyrhizobium</taxon>
    </lineage>
</organism>
<evidence type="ECO:0000313" key="5">
    <source>
        <dbReference type="Proteomes" id="UP000198992"/>
    </source>
</evidence>
<dbReference type="Proteomes" id="UP000198992">
    <property type="component" value="Unassembled WGS sequence"/>
</dbReference>
<dbReference type="SUPFAM" id="SSF53822">
    <property type="entry name" value="Periplasmic binding protein-like I"/>
    <property type="match status" value="1"/>
</dbReference>
<comment type="similarity">
    <text evidence="1">Belongs to the leucine-binding protein family.</text>
</comment>
<protein>
    <submittedName>
        <fullName evidence="4">ABC-type branched-chain amino acid transport system, substrate-binding protein</fullName>
    </submittedName>
</protein>
<evidence type="ECO:0000256" key="1">
    <source>
        <dbReference type="ARBA" id="ARBA00010062"/>
    </source>
</evidence>
<sequence length="401" mass="43511">MHSTPNVMARHLNHRGGGLPFPPSLLFRNLASAASDRLLAPMDRGGFGPRGARNRLRIGGFVCCSGSPGMWGPAATSTAQLAVAEINRRGGILGREIEFSVYDAGGPLDEVVDRAEQAIASDEVDLIMGMHTSAVRVALRKLITRSKIPYIYTPVYEGGERTPGVIAIGETPRWQNRPSIHWLAEAKRARRWYLIGSDYVWPWQSHRAVKRYIKETGGLVVGEEFVPVGEDDHEAHLERIRAAKPDVVLISLIGTDGVTFNRAFADAGLAATTLRFAGCFDETALLGIGADKTENLFCASGYFPSVGSQPGDDFRDRYRAMFGPFAPPVGSCGESAYEGFCLLEAAANRAGTLDLRPLLAAADNLVYRGPRGPVTVRNGHARMPMYLAEADGLDFRVIKAI</sequence>
<dbReference type="PANTHER" id="PTHR47628">
    <property type="match status" value="1"/>
</dbReference>